<dbReference type="Proteomes" id="UP001163105">
    <property type="component" value="Unassembled WGS sequence"/>
</dbReference>
<dbReference type="InterPro" id="IPR036691">
    <property type="entry name" value="Endo/exonu/phosph_ase_sf"/>
</dbReference>
<comment type="caution">
    <text evidence="2">The sequence shown here is derived from an EMBL/GenBank/DDBJ whole genome shotgun (WGS) entry which is preliminary data.</text>
</comment>
<evidence type="ECO:0000313" key="2">
    <source>
        <dbReference type="EMBL" id="KAJ6436321.1"/>
    </source>
</evidence>
<gene>
    <name evidence="2" type="ORF">O9K51_11144</name>
</gene>
<sequence>MTGALIRFPDRQVLVFSVYVEGRNDQALTATCDNLRRVINDTRRDAGTVVDVVITGDFNRHDHLWGGDDVRLERQGEADEIIDLMNEFAFSSLLQRGIKTWQRGVHESTIDLVLASEELAGAVVKCTPLGTEHGSDHRAIETVFDISIPAPPTRGRLLLKNAPWKEINARIAATLEATPTEGTVQQQTDKLMSAVLDAVYTLTPRAKPSNCAKRWWTSDLTQLRRIHTFWRNRARASRRAGQPCAELETTAREAAKQYHDAIRQQKKSHWNDFLADNDNIWNAAKYLKSGDSSAFGKVPQLVKADGKRTVNSKEQAEEMLSTFFPPVACKVHDGLISMRVILESTVSRESCGLF</sequence>
<dbReference type="AlphaFoldDB" id="A0AB34FBW7"/>
<evidence type="ECO:0000259" key="1">
    <source>
        <dbReference type="Pfam" id="PF14529"/>
    </source>
</evidence>
<dbReference type="Gene3D" id="3.60.10.10">
    <property type="entry name" value="Endonuclease/exonuclease/phosphatase"/>
    <property type="match status" value="1"/>
</dbReference>
<accession>A0AB34FBW7</accession>
<dbReference type="InterPro" id="IPR005135">
    <property type="entry name" value="Endo/exonuclease/phosphatase"/>
</dbReference>
<keyword evidence="2" id="KW-0548">Nucleotidyltransferase</keyword>
<proteinExistence type="predicted"/>
<organism evidence="2 3">
    <name type="scientific">Purpureocillium lavendulum</name>
    <dbReference type="NCBI Taxonomy" id="1247861"/>
    <lineage>
        <taxon>Eukaryota</taxon>
        <taxon>Fungi</taxon>
        <taxon>Dikarya</taxon>
        <taxon>Ascomycota</taxon>
        <taxon>Pezizomycotina</taxon>
        <taxon>Sordariomycetes</taxon>
        <taxon>Hypocreomycetidae</taxon>
        <taxon>Hypocreales</taxon>
        <taxon>Ophiocordycipitaceae</taxon>
        <taxon>Purpureocillium</taxon>
    </lineage>
</organism>
<keyword evidence="2" id="KW-0808">Transferase</keyword>
<keyword evidence="2" id="KW-0695">RNA-directed DNA polymerase</keyword>
<evidence type="ECO:0000313" key="3">
    <source>
        <dbReference type="Proteomes" id="UP001163105"/>
    </source>
</evidence>
<dbReference type="SUPFAM" id="SSF56219">
    <property type="entry name" value="DNase I-like"/>
    <property type="match status" value="1"/>
</dbReference>
<feature type="domain" description="Endonuclease/exonuclease/phosphatase" evidence="1">
    <location>
        <begin position="14"/>
        <end position="140"/>
    </location>
</feature>
<protein>
    <submittedName>
        <fullName evidence="2">Reverse transcriptase</fullName>
    </submittedName>
</protein>
<dbReference type="GO" id="GO:0003964">
    <property type="term" value="F:RNA-directed DNA polymerase activity"/>
    <property type="evidence" value="ECO:0007669"/>
    <property type="project" value="UniProtKB-KW"/>
</dbReference>
<keyword evidence="3" id="KW-1185">Reference proteome</keyword>
<dbReference type="Pfam" id="PF14529">
    <property type="entry name" value="Exo_endo_phos_2"/>
    <property type="match status" value="1"/>
</dbReference>
<name>A0AB34FBW7_9HYPO</name>
<dbReference type="EMBL" id="JAQHRD010000024">
    <property type="protein sequence ID" value="KAJ6436321.1"/>
    <property type="molecule type" value="Genomic_DNA"/>
</dbReference>
<reference evidence="2" key="1">
    <citation type="submission" date="2023-01" db="EMBL/GenBank/DDBJ databases">
        <title>The growth and conidiation of Purpureocillium lavendulum are regulated by nitrogen source and histone H3K14 acetylation.</title>
        <authorList>
            <person name="Tang P."/>
            <person name="Han J."/>
            <person name="Zhang C."/>
            <person name="Tang P."/>
            <person name="Qi F."/>
            <person name="Zhang K."/>
            <person name="Liang L."/>
        </authorList>
    </citation>
    <scope>NUCLEOTIDE SEQUENCE</scope>
    <source>
        <strain evidence="2">YMF1.00683</strain>
    </source>
</reference>